<sequence length="127" mass="13790">MMAIVRSIKRSTIAPVLVLVVVAVLATPGKSAVVISRSEVKSSSSISSTSGTGGSRLVSIMPGQDKYPRKRDNILEPEPVVSPEEDTNAGKKRTFTKNQLRPCTFCKFFSTAAPTPKPRIYLNVIRQ</sequence>
<dbReference type="EMBL" id="GGFL01013459">
    <property type="protein sequence ID" value="MBW77637.1"/>
    <property type="molecule type" value="Transcribed_RNA"/>
</dbReference>
<organism evidence="2">
    <name type="scientific">Anopheles darlingi</name>
    <name type="common">Mosquito</name>
    <dbReference type="NCBI Taxonomy" id="43151"/>
    <lineage>
        <taxon>Eukaryota</taxon>
        <taxon>Metazoa</taxon>
        <taxon>Ecdysozoa</taxon>
        <taxon>Arthropoda</taxon>
        <taxon>Hexapoda</taxon>
        <taxon>Insecta</taxon>
        <taxon>Pterygota</taxon>
        <taxon>Neoptera</taxon>
        <taxon>Endopterygota</taxon>
        <taxon>Diptera</taxon>
        <taxon>Nematocera</taxon>
        <taxon>Culicoidea</taxon>
        <taxon>Culicidae</taxon>
        <taxon>Anophelinae</taxon>
        <taxon>Anopheles</taxon>
    </lineage>
</organism>
<protein>
    <submittedName>
        <fullName evidence="2">Putative conserved secreted protein</fullName>
    </submittedName>
</protein>
<dbReference type="AlphaFoldDB" id="A0A2M4DJB7"/>
<evidence type="ECO:0000256" key="1">
    <source>
        <dbReference type="SAM" id="MobiDB-lite"/>
    </source>
</evidence>
<reference evidence="2" key="1">
    <citation type="submission" date="2018-01" db="EMBL/GenBank/DDBJ databases">
        <title>An insight into the sialome of Amazonian anophelines.</title>
        <authorList>
            <person name="Ribeiro J.M."/>
            <person name="Scarpassa V."/>
            <person name="Calvo E."/>
        </authorList>
    </citation>
    <scope>NUCLEOTIDE SEQUENCE</scope>
</reference>
<proteinExistence type="predicted"/>
<accession>A0A2M4DJB7</accession>
<evidence type="ECO:0000313" key="2">
    <source>
        <dbReference type="EMBL" id="MBW77637.1"/>
    </source>
</evidence>
<feature type="compositionally biased region" description="Low complexity" evidence="1">
    <location>
        <begin position="39"/>
        <end position="59"/>
    </location>
</feature>
<feature type="region of interest" description="Disordered" evidence="1">
    <location>
        <begin position="39"/>
        <end position="94"/>
    </location>
</feature>
<name>A0A2M4DJB7_ANODA</name>